<dbReference type="EMBL" id="QDDL01000004">
    <property type="protein sequence ID" value="PVZ68840.1"/>
    <property type="molecule type" value="Genomic_DNA"/>
</dbReference>
<sequence>MAILTAAIRNIIGTLQAHAQQNAAQDERVENLLNGLYEQLYKALNRELHALPVAVQKYAEAQVDHLESAIDQALGLLTDLQKA</sequence>
<comment type="caution">
    <text evidence="1">The sequence shown here is derived from an EMBL/GenBank/DDBJ whole genome shotgun (WGS) entry which is preliminary data.</text>
</comment>
<reference evidence="1 2" key="1">
    <citation type="submission" date="2018-04" db="EMBL/GenBank/DDBJ databases">
        <title>Thalassorhabdus spongiae gen. nov., sp. nov., isolated from a marine sponge in South-West Iceland.</title>
        <authorList>
            <person name="Knobloch S."/>
            <person name="Daussin A."/>
            <person name="Johannsson R."/>
            <person name="Marteinsson V.T."/>
        </authorList>
    </citation>
    <scope>NUCLEOTIDE SEQUENCE [LARGE SCALE GENOMIC DNA]</scope>
    <source>
        <strain evidence="1 2">Hp12</strain>
    </source>
</reference>
<dbReference type="Proteomes" id="UP000244906">
    <property type="component" value="Unassembled WGS sequence"/>
</dbReference>
<gene>
    <name evidence="1" type="ORF">DC094_11330</name>
</gene>
<dbReference type="AlphaFoldDB" id="A0A2V1GU45"/>
<proteinExistence type="predicted"/>
<protein>
    <submittedName>
        <fullName evidence="1">Uncharacterized protein</fullName>
    </submittedName>
</protein>
<evidence type="ECO:0000313" key="2">
    <source>
        <dbReference type="Proteomes" id="UP000244906"/>
    </source>
</evidence>
<keyword evidence="2" id="KW-1185">Reference proteome</keyword>
<organism evidence="1 2">
    <name type="scientific">Pelagibaculum spongiae</name>
    <dbReference type="NCBI Taxonomy" id="2080658"/>
    <lineage>
        <taxon>Bacteria</taxon>
        <taxon>Pseudomonadati</taxon>
        <taxon>Pseudomonadota</taxon>
        <taxon>Gammaproteobacteria</taxon>
        <taxon>Oceanospirillales</taxon>
        <taxon>Pelagibaculum</taxon>
    </lineage>
</organism>
<dbReference type="RefSeq" id="WP_133245527.1">
    <property type="nucleotide sequence ID" value="NZ_CAWNYD010000004.1"/>
</dbReference>
<evidence type="ECO:0000313" key="1">
    <source>
        <dbReference type="EMBL" id="PVZ68840.1"/>
    </source>
</evidence>
<name>A0A2V1GU45_9GAMM</name>
<accession>A0A2V1GU45</accession>